<sequence>MAKHSDYRMGSIWIVTFDPSVGTEIQKTRPALIISGTLFNNQRSKVTVLPFTSAKPNNPRISPAVVEVPTSARNGLSVDSLLICVEPMTFDKIRLTQQLGELEAELLEQAQNILHRYLSLNREQANDYKPCF</sequence>
<keyword evidence="5" id="KW-1185">Reference proteome</keyword>
<dbReference type="RefSeq" id="WP_257121191.1">
    <property type="nucleotide sequence ID" value="NZ_CP099464.1"/>
</dbReference>
<name>A0ABY5LX13_9CYAN</name>
<gene>
    <name evidence="4" type="ORF">NG743_26060</name>
</gene>
<evidence type="ECO:0000313" key="5">
    <source>
        <dbReference type="Proteomes" id="UP001057561"/>
    </source>
</evidence>
<dbReference type="PANTHER" id="PTHR33988">
    <property type="entry name" value="ENDORIBONUCLEASE MAZF-RELATED"/>
    <property type="match status" value="1"/>
</dbReference>
<protein>
    <recommendedName>
        <fullName evidence="3">mRNA interferase</fullName>
        <ecNumber evidence="3">3.1.-.-</ecNumber>
    </recommendedName>
</protein>
<keyword evidence="3" id="KW-0255">Endonuclease</keyword>
<keyword evidence="3" id="KW-0378">Hydrolase</keyword>
<evidence type="ECO:0000256" key="1">
    <source>
        <dbReference type="ARBA" id="ARBA00007521"/>
    </source>
</evidence>
<dbReference type="InterPro" id="IPR011067">
    <property type="entry name" value="Plasmid_toxin/cell-grow_inhib"/>
</dbReference>
<dbReference type="Proteomes" id="UP001057561">
    <property type="component" value="Chromosome"/>
</dbReference>
<keyword evidence="3" id="KW-0540">Nuclease</keyword>
<evidence type="ECO:0000256" key="2">
    <source>
        <dbReference type="ARBA" id="ARBA00022649"/>
    </source>
</evidence>
<keyword evidence="2" id="KW-1277">Toxin-antitoxin system</keyword>
<comment type="function">
    <text evidence="3">Toxic component of a type II toxin-antitoxin (TA) system.</text>
</comment>
<comment type="similarity">
    <text evidence="1 3">Belongs to the PemK/MazF family.</text>
</comment>
<reference evidence="4" key="1">
    <citation type="submission" date="2022-06" db="EMBL/GenBank/DDBJ databases">
        <title>Nostosin G and Spiroidesin B from the Cyanobacterium Dolichospermum sp. NIES-1697.</title>
        <authorList>
            <person name="Phan C.-S."/>
            <person name="Mehjabin J.J."/>
            <person name="Anas A.R.J."/>
            <person name="Hayasaka M."/>
            <person name="Onoki R."/>
            <person name="Wang J."/>
            <person name="Umezawa T."/>
            <person name="Washio K."/>
            <person name="Morikawa M."/>
            <person name="Okino T."/>
        </authorList>
    </citation>
    <scope>NUCLEOTIDE SEQUENCE</scope>
    <source>
        <strain evidence="4">NIES-1697</strain>
    </source>
</reference>
<evidence type="ECO:0000313" key="4">
    <source>
        <dbReference type="EMBL" id="UUO15411.1"/>
    </source>
</evidence>
<evidence type="ECO:0000256" key="3">
    <source>
        <dbReference type="PIRNR" id="PIRNR033490"/>
    </source>
</evidence>
<dbReference type="InterPro" id="IPR003477">
    <property type="entry name" value="PemK-like"/>
</dbReference>
<accession>A0ABY5LX13</accession>
<dbReference type="PANTHER" id="PTHR33988:SF1">
    <property type="entry name" value="ENDORIBONUCLEASE MAZF7-RELATED"/>
    <property type="match status" value="1"/>
</dbReference>
<dbReference type="Pfam" id="PF02452">
    <property type="entry name" value="PemK_toxin"/>
    <property type="match status" value="1"/>
</dbReference>
<dbReference type="PIRSF" id="PIRSF033490">
    <property type="entry name" value="MazF"/>
    <property type="match status" value="1"/>
</dbReference>
<dbReference type="EC" id="3.1.-.-" evidence="3"/>
<dbReference type="EMBL" id="CP099464">
    <property type="protein sequence ID" value="UUO15411.1"/>
    <property type="molecule type" value="Genomic_DNA"/>
</dbReference>
<organism evidence="4 5">
    <name type="scientific">Dolichospermum heterosporum TAC447</name>
    <dbReference type="NCBI Taxonomy" id="747523"/>
    <lineage>
        <taxon>Bacteria</taxon>
        <taxon>Bacillati</taxon>
        <taxon>Cyanobacteriota</taxon>
        <taxon>Cyanophyceae</taxon>
        <taxon>Nostocales</taxon>
        <taxon>Aphanizomenonaceae</taxon>
        <taxon>Dolichospermum</taxon>
        <taxon>Dolichospermum heterosporum</taxon>
    </lineage>
</organism>
<dbReference type="SUPFAM" id="SSF50118">
    <property type="entry name" value="Cell growth inhibitor/plasmid maintenance toxic component"/>
    <property type="match status" value="1"/>
</dbReference>
<dbReference type="Gene3D" id="2.30.30.110">
    <property type="match status" value="1"/>
</dbReference>
<proteinExistence type="inferred from homology"/>